<dbReference type="AlphaFoldDB" id="A0A919P1P1"/>
<name>A0A919P1P1_9CELL</name>
<reference evidence="1" key="1">
    <citation type="submission" date="2021-01" db="EMBL/GenBank/DDBJ databases">
        <title>Whole genome shotgun sequence of Cellulomonas chitinilytica NBRC 110799.</title>
        <authorList>
            <person name="Komaki H."/>
            <person name="Tamura T."/>
        </authorList>
    </citation>
    <scope>NUCLEOTIDE SEQUENCE</scope>
    <source>
        <strain evidence="1">NBRC 110799</strain>
    </source>
</reference>
<protein>
    <recommendedName>
        <fullName evidence="3">DUF3800 domain-containing protein</fullName>
    </recommendedName>
</protein>
<evidence type="ECO:0008006" key="3">
    <source>
        <dbReference type="Google" id="ProtNLM"/>
    </source>
</evidence>
<dbReference type="Proteomes" id="UP000632740">
    <property type="component" value="Unassembled WGS sequence"/>
</dbReference>
<sequence length="272" mass="30327">MYFTYVDETGIDGKSPVLVMVGIVVDATRLRLTQEEFGEIAKNLTATASGAFRELKANDLLRGNGAWNRVPASERIAVTQALCEWLGERRHKLALAAIPHAAILGTPPGTAELRDAWQAAAWHIALQVQRSHQKKPGGKGRTVLVFDDNQRQLAALVESMFAPPAWTDGYYERARKQRQMDQIVDTPFAVRSHHVGLVQVADLYATIFRRYAEVSDFDEPERYEGERDEIAGYVALLEPHLLPRASRWTRQSSDPCARWYTAMAPASLAALG</sequence>
<evidence type="ECO:0000313" key="2">
    <source>
        <dbReference type="Proteomes" id="UP000632740"/>
    </source>
</evidence>
<dbReference type="EMBL" id="BONK01000008">
    <property type="protein sequence ID" value="GIG21746.1"/>
    <property type="molecule type" value="Genomic_DNA"/>
</dbReference>
<dbReference type="RefSeq" id="WP_203754628.1">
    <property type="nucleotide sequence ID" value="NZ_BONK01000008.1"/>
</dbReference>
<proteinExistence type="predicted"/>
<comment type="caution">
    <text evidence="1">The sequence shown here is derived from an EMBL/GenBank/DDBJ whole genome shotgun (WGS) entry which is preliminary data.</text>
</comment>
<evidence type="ECO:0000313" key="1">
    <source>
        <dbReference type="EMBL" id="GIG21746.1"/>
    </source>
</evidence>
<dbReference type="Pfam" id="PF12686">
    <property type="entry name" value="DUF3800"/>
    <property type="match status" value="1"/>
</dbReference>
<gene>
    <name evidence="1" type="ORF">Cch01nite_24700</name>
</gene>
<keyword evidence="2" id="KW-1185">Reference proteome</keyword>
<accession>A0A919P1P1</accession>
<dbReference type="InterPro" id="IPR024524">
    <property type="entry name" value="DUF3800"/>
</dbReference>
<organism evidence="1 2">
    <name type="scientific">Cellulomonas chitinilytica</name>
    <dbReference type="NCBI Taxonomy" id="398759"/>
    <lineage>
        <taxon>Bacteria</taxon>
        <taxon>Bacillati</taxon>
        <taxon>Actinomycetota</taxon>
        <taxon>Actinomycetes</taxon>
        <taxon>Micrococcales</taxon>
        <taxon>Cellulomonadaceae</taxon>
        <taxon>Cellulomonas</taxon>
    </lineage>
</organism>